<sequence length="622" mass="68626">MLSLLFLVSTIIVSASADGYNCAGNYLINPPLDLNEPYYYPEGWREGMEPAKYAGSQMCNWQINVPEGLYATVTFYKNTESESGINCVYPNGQQEYIEDKELNPYIFTTPQFQVNLRVSDKQGEFSFKVVWSTYPPACKINNELTDSGALSAVPSDCVSTYTSPNKVMLIGFTLKDDLDVLLRQSAVYEGDSVNGKYLGNLYYARYQQIMSSTNKLTIYTFGLDKVFNYTLYMGMDSHAVGDVKQFTGMNCPSNPAKDCFITLNAYYNITAIATIGRQPDFLKQFFQFPRESTLKIYEEKISDSNLLATINQSNYLNQFPMEVKTSLKIYHLDTGRLSLPVAKNADDAQYSTVYDGRYVNIHSFDYRRTSYTQDTLETFTTEPNQKIYFKFNVKYFDVNGPTTLDIKISRDGAVVYSDSFTGSHLPPANTLKVFGDKISVNYQTYGNYTKGFEVDLLTTKNDDVSSSSTPSPSNSFSTVHPSSTTSISTKIVTMSTRISSSTPPPTSYSPITTATAKTTSTTSRISPAQPTTPVTTMTALTHFTIAETPTTGPTDMPGGTTTTAKSPPVVSTTTVGTITGGTTGTTSAITRGTTQRYETTTKSGTNQLALVPLLLVFISILL</sequence>
<feature type="region of interest" description="Disordered" evidence="1">
    <location>
        <begin position="495"/>
        <end position="532"/>
    </location>
</feature>
<feature type="signal peptide" evidence="2">
    <location>
        <begin position="1"/>
        <end position="17"/>
    </location>
</feature>
<feature type="region of interest" description="Disordered" evidence="1">
    <location>
        <begin position="547"/>
        <end position="587"/>
    </location>
</feature>
<proteinExistence type="predicted"/>
<gene>
    <name evidence="5" type="ORF">GCK72_014464</name>
</gene>
<dbReference type="KEGG" id="crq:GCK72_014464"/>
<dbReference type="InterPro" id="IPR003366">
    <property type="entry name" value="CUB-like_dom"/>
</dbReference>
<feature type="chain" id="PRO_5025591448" evidence="2">
    <location>
        <begin position="18"/>
        <end position="622"/>
    </location>
</feature>
<dbReference type="Proteomes" id="UP000483820">
    <property type="component" value="Chromosome IV"/>
</dbReference>
<protein>
    <submittedName>
        <fullName evidence="5">Uncharacterized protein</fullName>
    </submittedName>
</protein>
<reference evidence="5 6" key="1">
    <citation type="submission" date="2019-12" db="EMBL/GenBank/DDBJ databases">
        <title>Chromosome-level assembly of the Caenorhabditis remanei genome.</title>
        <authorList>
            <person name="Teterina A.A."/>
            <person name="Willis J.H."/>
            <person name="Phillips P.C."/>
        </authorList>
    </citation>
    <scope>NUCLEOTIDE SEQUENCE [LARGE SCALE GENOMIC DNA]</scope>
    <source>
        <strain evidence="5 6">PX506</strain>
        <tissue evidence="5">Whole organism</tissue>
    </source>
</reference>
<dbReference type="Pfam" id="PF02408">
    <property type="entry name" value="CUB_2"/>
    <property type="match status" value="1"/>
</dbReference>
<evidence type="ECO:0000256" key="2">
    <source>
        <dbReference type="SAM" id="SignalP"/>
    </source>
</evidence>
<feature type="region of interest" description="Disordered" evidence="1">
    <location>
        <begin position="462"/>
        <end position="483"/>
    </location>
</feature>
<name>A0A6A5GTT2_CAERE</name>
<dbReference type="Pfam" id="PF24511">
    <property type="entry name" value="DUF7591"/>
    <property type="match status" value="1"/>
</dbReference>
<dbReference type="InterPro" id="IPR035914">
    <property type="entry name" value="Sperma_CUB_dom_sf"/>
</dbReference>
<feature type="domain" description="CUB-like" evidence="3">
    <location>
        <begin position="17"/>
        <end position="135"/>
    </location>
</feature>
<dbReference type="GeneID" id="9829183"/>
<dbReference type="GO" id="GO:0045087">
    <property type="term" value="P:innate immune response"/>
    <property type="evidence" value="ECO:0007669"/>
    <property type="project" value="TreeGrafter"/>
</dbReference>
<organism evidence="5 6">
    <name type="scientific">Caenorhabditis remanei</name>
    <name type="common">Caenorhabditis vulgaris</name>
    <dbReference type="NCBI Taxonomy" id="31234"/>
    <lineage>
        <taxon>Eukaryota</taxon>
        <taxon>Metazoa</taxon>
        <taxon>Ecdysozoa</taxon>
        <taxon>Nematoda</taxon>
        <taxon>Chromadorea</taxon>
        <taxon>Rhabditida</taxon>
        <taxon>Rhabditina</taxon>
        <taxon>Rhabditomorpha</taxon>
        <taxon>Rhabditoidea</taxon>
        <taxon>Rhabditidae</taxon>
        <taxon>Peloderinae</taxon>
        <taxon>Caenorhabditis</taxon>
    </lineage>
</organism>
<feature type="compositionally biased region" description="Low complexity" evidence="1">
    <location>
        <begin position="548"/>
        <end position="577"/>
    </location>
</feature>
<dbReference type="PANTHER" id="PTHR47919:SF2">
    <property type="entry name" value="CUB DOMAIN-CONTAINING PROTEIN-RELATED"/>
    <property type="match status" value="1"/>
</dbReference>
<evidence type="ECO:0000313" key="6">
    <source>
        <dbReference type="Proteomes" id="UP000483820"/>
    </source>
</evidence>
<dbReference type="RefSeq" id="XP_003108391.2">
    <property type="nucleotide sequence ID" value="XM_003108343.2"/>
</dbReference>
<dbReference type="PANTHER" id="PTHR47919">
    <property type="entry name" value="INFECTION RESPONSE PROTEIN-RELATED"/>
    <property type="match status" value="1"/>
</dbReference>
<feature type="compositionally biased region" description="Low complexity" evidence="1">
    <location>
        <begin position="464"/>
        <end position="483"/>
    </location>
</feature>
<evidence type="ECO:0000259" key="4">
    <source>
        <dbReference type="Pfam" id="PF24511"/>
    </source>
</evidence>
<dbReference type="InterPro" id="IPR056013">
    <property type="entry name" value="DUF7591"/>
</dbReference>
<accession>A0A6A5GTT2</accession>
<keyword evidence="2" id="KW-0732">Signal</keyword>
<evidence type="ECO:0000256" key="1">
    <source>
        <dbReference type="SAM" id="MobiDB-lite"/>
    </source>
</evidence>
<dbReference type="EMBL" id="WUAV01000004">
    <property type="protein sequence ID" value="KAF1758006.1"/>
    <property type="molecule type" value="Genomic_DNA"/>
</dbReference>
<evidence type="ECO:0000259" key="3">
    <source>
        <dbReference type="Pfam" id="PF02408"/>
    </source>
</evidence>
<evidence type="ECO:0000313" key="5">
    <source>
        <dbReference type="EMBL" id="KAF1758006.1"/>
    </source>
</evidence>
<feature type="compositionally biased region" description="Low complexity" evidence="1">
    <location>
        <begin position="508"/>
        <end position="523"/>
    </location>
</feature>
<dbReference type="CTD" id="9829183"/>
<comment type="caution">
    <text evidence="5">The sequence shown here is derived from an EMBL/GenBank/DDBJ whole genome shotgun (WGS) entry which is preliminary data.</text>
</comment>
<dbReference type="SUPFAM" id="SSF49854">
    <property type="entry name" value="Spermadhesin, CUB domain"/>
    <property type="match status" value="1"/>
</dbReference>
<feature type="domain" description="DUF7591" evidence="4">
    <location>
        <begin position="242"/>
        <end position="342"/>
    </location>
</feature>
<dbReference type="AlphaFoldDB" id="A0A6A5GTT2"/>